<dbReference type="SUPFAM" id="SSF46785">
    <property type="entry name" value="Winged helix' DNA-binding domain"/>
    <property type="match status" value="1"/>
</dbReference>
<dbReference type="PANTHER" id="PTHR33164:SF95">
    <property type="entry name" value="TRANSCRIPTIONAL REGULATOR"/>
    <property type="match status" value="1"/>
</dbReference>
<dbReference type="InterPro" id="IPR036390">
    <property type="entry name" value="WH_DNA-bd_sf"/>
</dbReference>
<dbReference type="Proteomes" id="UP000256679">
    <property type="component" value="Unassembled WGS sequence"/>
</dbReference>
<feature type="domain" description="HTH marR-type" evidence="1">
    <location>
        <begin position="44"/>
        <end position="175"/>
    </location>
</feature>
<protein>
    <submittedName>
        <fullName evidence="2">Transcriptional regulator</fullName>
    </submittedName>
</protein>
<dbReference type="AlphaFoldDB" id="A0A3D8PDG5"/>
<proteinExistence type="predicted"/>
<gene>
    <name evidence="2" type="ORF">DIE28_07925</name>
</gene>
<sequence length="193" mass="20637">MTKTHTNHKYASQYDKHTCHTAPACLACGERKQAGAMTTLYDLPGHLVRRLNQISTAIFAARMDEAGVDLTPVQFAALAALAEHPGVDQATLAGLIAHDRVTIGGVVDRLEGKGMLSRSVSAQDRRARVLELTAAGRNMLAQLAPAIAEVQQRTLAGLTPAEAEAFVALLRKATEAGNEYSRAPLRRGARAED</sequence>
<dbReference type="PANTHER" id="PTHR33164">
    <property type="entry name" value="TRANSCRIPTIONAL REGULATOR, MARR FAMILY"/>
    <property type="match status" value="1"/>
</dbReference>
<dbReference type="GO" id="GO:0003700">
    <property type="term" value="F:DNA-binding transcription factor activity"/>
    <property type="evidence" value="ECO:0007669"/>
    <property type="project" value="InterPro"/>
</dbReference>
<accession>A0A3D8PDG5</accession>
<dbReference type="Pfam" id="PF01047">
    <property type="entry name" value="MarR"/>
    <property type="match status" value="1"/>
</dbReference>
<dbReference type="InterPro" id="IPR036388">
    <property type="entry name" value="WH-like_DNA-bd_sf"/>
</dbReference>
<comment type="caution">
    <text evidence="2">The sequence shown here is derived from an EMBL/GenBank/DDBJ whole genome shotgun (WGS) entry which is preliminary data.</text>
</comment>
<dbReference type="SMART" id="SM00347">
    <property type="entry name" value="HTH_MARR"/>
    <property type="match status" value="1"/>
</dbReference>
<dbReference type="PRINTS" id="PR00598">
    <property type="entry name" value="HTHMARR"/>
</dbReference>
<reference evidence="2 3" key="1">
    <citation type="submission" date="2018-05" db="EMBL/GenBank/DDBJ databases">
        <title>Whole genome sequencing of Paracoccus thiocyanatus SST.</title>
        <authorList>
            <person name="Ghosh W."/>
            <person name="Rameez M.J."/>
            <person name="Roy C."/>
        </authorList>
    </citation>
    <scope>NUCLEOTIDE SEQUENCE [LARGE SCALE GENOMIC DNA]</scope>
    <source>
        <strain evidence="2 3">SST</strain>
    </source>
</reference>
<evidence type="ECO:0000313" key="2">
    <source>
        <dbReference type="EMBL" id="RDW13497.1"/>
    </source>
</evidence>
<dbReference type="EMBL" id="QFCQ01000033">
    <property type="protein sequence ID" value="RDW13497.1"/>
    <property type="molecule type" value="Genomic_DNA"/>
</dbReference>
<dbReference type="InterPro" id="IPR000835">
    <property type="entry name" value="HTH_MarR-typ"/>
</dbReference>
<keyword evidence="3" id="KW-1185">Reference proteome</keyword>
<dbReference type="PROSITE" id="PS50995">
    <property type="entry name" value="HTH_MARR_2"/>
    <property type="match status" value="1"/>
</dbReference>
<dbReference type="GO" id="GO:0006950">
    <property type="term" value="P:response to stress"/>
    <property type="evidence" value="ECO:0007669"/>
    <property type="project" value="TreeGrafter"/>
</dbReference>
<evidence type="ECO:0000259" key="1">
    <source>
        <dbReference type="PROSITE" id="PS50995"/>
    </source>
</evidence>
<dbReference type="InterPro" id="IPR039422">
    <property type="entry name" value="MarR/SlyA-like"/>
</dbReference>
<organism evidence="2 3">
    <name type="scientific">Paracoccus thiocyanatus</name>
    <dbReference type="NCBI Taxonomy" id="34006"/>
    <lineage>
        <taxon>Bacteria</taxon>
        <taxon>Pseudomonadati</taxon>
        <taxon>Pseudomonadota</taxon>
        <taxon>Alphaproteobacteria</taxon>
        <taxon>Rhodobacterales</taxon>
        <taxon>Paracoccaceae</taxon>
        <taxon>Paracoccus</taxon>
    </lineage>
</organism>
<name>A0A3D8PDG5_9RHOB</name>
<dbReference type="Gene3D" id="1.10.10.10">
    <property type="entry name" value="Winged helix-like DNA-binding domain superfamily/Winged helix DNA-binding domain"/>
    <property type="match status" value="1"/>
</dbReference>
<evidence type="ECO:0000313" key="3">
    <source>
        <dbReference type="Proteomes" id="UP000256679"/>
    </source>
</evidence>